<dbReference type="Proteomes" id="UP000188174">
    <property type="component" value="Plasmid unnamed2"/>
</dbReference>
<evidence type="ECO:0008006" key="3">
    <source>
        <dbReference type="Google" id="ProtNLM"/>
    </source>
</evidence>
<gene>
    <name evidence="1" type="ORF">B0E33_30430</name>
</gene>
<dbReference type="EMBL" id="CP019632">
    <property type="protein sequence ID" value="AQQ08146.1"/>
    <property type="molecule type" value="Genomic_DNA"/>
</dbReference>
<evidence type="ECO:0000313" key="2">
    <source>
        <dbReference type="Proteomes" id="UP000188174"/>
    </source>
</evidence>
<organism evidence="1 2">
    <name type="scientific">Roseibium algicola</name>
    <dbReference type="NCBI Taxonomy" id="2857014"/>
    <lineage>
        <taxon>Bacteria</taxon>
        <taxon>Pseudomonadati</taxon>
        <taxon>Pseudomonadota</taxon>
        <taxon>Alphaproteobacteria</taxon>
        <taxon>Hyphomicrobiales</taxon>
        <taxon>Stappiaceae</taxon>
        <taxon>Roseibium</taxon>
    </lineage>
</organism>
<accession>A0ABM6IC86</accession>
<protein>
    <recommendedName>
        <fullName evidence="3">Sporulation histidine kinase inhibitor Sda</fullName>
    </recommendedName>
</protein>
<proteinExistence type="predicted"/>
<sequence>MTKSVDLLEKELLHVFRYACRRDRMDIAEFILAALEKLDDERKLSSHGNRPLNDAYRDLIGTCIAGRP</sequence>
<name>A0ABM6IC86_9HYPH</name>
<geneLocation type="plasmid" evidence="1 2">
    <name>unnamed2</name>
</geneLocation>
<evidence type="ECO:0000313" key="1">
    <source>
        <dbReference type="EMBL" id="AQQ08146.1"/>
    </source>
</evidence>
<keyword evidence="1" id="KW-0614">Plasmid</keyword>
<reference evidence="1 2" key="1">
    <citation type="submission" date="2017-02" db="EMBL/GenBank/DDBJ databases">
        <authorList>
            <person name="Jeong S."/>
        </authorList>
    </citation>
    <scope>NUCLEOTIDE SEQUENCE [LARGE SCALE GENOMIC DNA]</scope>
    <source>
        <strain evidence="1 2">RMAR6-6</strain>
        <plasmid evidence="1 2">unnamed2</plasmid>
    </source>
</reference>
<keyword evidence="2" id="KW-1185">Reference proteome</keyword>